<dbReference type="PROSITE" id="PS00463">
    <property type="entry name" value="ZN2_CY6_FUNGAL_1"/>
    <property type="match status" value="1"/>
</dbReference>
<evidence type="ECO:0000256" key="2">
    <source>
        <dbReference type="ARBA" id="ARBA00022723"/>
    </source>
</evidence>
<dbReference type="Proteomes" id="UP000190744">
    <property type="component" value="Unassembled WGS sequence"/>
</dbReference>
<dbReference type="InterPro" id="IPR001138">
    <property type="entry name" value="Zn2Cys6_DnaBD"/>
</dbReference>
<dbReference type="SUPFAM" id="SSF57701">
    <property type="entry name" value="Zn2/Cys6 DNA-binding domain"/>
    <property type="match status" value="1"/>
</dbReference>
<dbReference type="InterPro" id="IPR050613">
    <property type="entry name" value="Sec_Metabolite_Reg"/>
</dbReference>
<dbReference type="CDD" id="cd12148">
    <property type="entry name" value="fungal_TF_MHR"/>
    <property type="match status" value="1"/>
</dbReference>
<comment type="subcellular location">
    <subcellularLocation>
        <location evidence="1">Nucleus</location>
    </subcellularLocation>
</comment>
<sequence>MPRVEKNRTGPSRSRPVSCLFCRSRKLRCSRQFPCANCSSRGLTCQLESVSVLSTSSADEGSDQPSGNFQQNVLARLRKLEEIVITQREPTRSPSDHSGSRPGPPPSRRNRDISTSFTENTSTVDVEWLESQITHPGSTVGLCIAEYEFKTCSIREASPPTPVVDGHEMNPTKVVWLPLHEESKQIVDKYLTDITFLHHVVHGPSVRALVDELYGNLATKSPVKLGQVSLLLAILANTVFFWTEQDMHRTVFPSVMSANDLSKRWMAASFEVLEYSRFTCSESLEDIQALIIVAFLVCNIVGITSQARYLFSTAVSIAWQLSLHRIDHKHNAELSVPHPSSVKAEIGRRVWWYLVATDWQMSQFGGSQKGIYMINPRHMATKKPSNANDEDLFDGMVNIDKPLDQPTIMSYFIQRIRLGEICREISDQSSFLDTDLGGPDYDQVKEIDGRICEFSQALPPFLHLDYDTGDIPEPDACRSPVTIVHRYIINSMLQTQRCRLHLPYLSHAQEGIYSYSRDACLDAARMVIRMEAQLSSEDIPFFITRHKFSGSLLCVCMAIVALLMDFCHNKSLQPNEDRERRNEIKDALKILEKSKSQSSYAGKLLDTFSSILQRNKVPLPSEKRSSRFKNANWPKSPASVDSATISVTPGTADLESILTDPALPSLDYWQTPDASFDPSTFFDWNSLLSELDAPFLSI</sequence>
<reference evidence="10" key="1">
    <citation type="submission" date="2015-09" db="EMBL/GenBank/DDBJ databases">
        <authorList>
            <person name="Fill T.P."/>
            <person name="Baretta J.F."/>
            <person name="de Almeida L.G."/>
            <person name="Rocha M."/>
            <person name="de Souza D.H."/>
            <person name="Malavazi I."/>
            <person name="Cerdeira L.T."/>
            <person name="Hong H."/>
            <person name="Samborskyy M."/>
            <person name="de Vasconcelos A.T."/>
            <person name="Leadlay P."/>
            <person name="Rodrigues-Filho E."/>
        </authorList>
    </citation>
    <scope>NUCLEOTIDE SEQUENCE [LARGE SCALE GENOMIC DNA]</scope>
    <source>
        <strain evidence="10">LaBioMMi 136</strain>
    </source>
</reference>
<gene>
    <name evidence="9" type="ORF">PEBR_10815</name>
</gene>
<evidence type="ECO:0000313" key="10">
    <source>
        <dbReference type="Proteomes" id="UP000190744"/>
    </source>
</evidence>
<dbReference type="PANTHER" id="PTHR31001">
    <property type="entry name" value="UNCHARACTERIZED TRANSCRIPTIONAL REGULATORY PROTEIN"/>
    <property type="match status" value="1"/>
</dbReference>
<dbReference type="AlphaFoldDB" id="A0A1S9RUG4"/>
<dbReference type="GO" id="GO:0005634">
    <property type="term" value="C:nucleus"/>
    <property type="evidence" value="ECO:0007669"/>
    <property type="project" value="UniProtKB-SubCell"/>
</dbReference>
<name>A0A1S9RUG4_PENBI</name>
<dbReference type="CDD" id="cd00067">
    <property type="entry name" value="GAL4"/>
    <property type="match status" value="1"/>
</dbReference>
<dbReference type="InterPro" id="IPR007219">
    <property type="entry name" value="XnlR_reg_dom"/>
</dbReference>
<dbReference type="Pfam" id="PF00172">
    <property type="entry name" value="Zn_clus"/>
    <property type="match status" value="1"/>
</dbReference>
<proteinExistence type="predicted"/>
<dbReference type="PROSITE" id="PS50048">
    <property type="entry name" value="ZN2_CY6_FUNGAL_2"/>
    <property type="match status" value="1"/>
</dbReference>
<organism evidence="9 10">
    <name type="scientific">Penicillium brasilianum</name>
    <dbReference type="NCBI Taxonomy" id="104259"/>
    <lineage>
        <taxon>Eukaryota</taxon>
        <taxon>Fungi</taxon>
        <taxon>Dikarya</taxon>
        <taxon>Ascomycota</taxon>
        <taxon>Pezizomycotina</taxon>
        <taxon>Eurotiomycetes</taxon>
        <taxon>Eurotiomycetidae</taxon>
        <taxon>Eurotiales</taxon>
        <taxon>Aspergillaceae</taxon>
        <taxon>Penicillium</taxon>
    </lineage>
</organism>
<evidence type="ECO:0000313" key="9">
    <source>
        <dbReference type="EMBL" id="OOQ89147.1"/>
    </source>
</evidence>
<keyword evidence="3" id="KW-0805">Transcription regulation</keyword>
<evidence type="ECO:0000259" key="8">
    <source>
        <dbReference type="PROSITE" id="PS50048"/>
    </source>
</evidence>
<comment type="caution">
    <text evidence="9">The sequence shown here is derived from an EMBL/GenBank/DDBJ whole genome shotgun (WGS) entry which is preliminary data.</text>
</comment>
<keyword evidence="5" id="KW-0804">Transcription</keyword>
<accession>A0A1S9RUG4</accession>
<feature type="domain" description="Zn(2)-C6 fungal-type" evidence="8">
    <location>
        <begin position="18"/>
        <end position="47"/>
    </location>
</feature>
<evidence type="ECO:0000256" key="5">
    <source>
        <dbReference type="ARBA" id="ARBA00023163"/>
    </source>
</evidence>
<keyword evidence="2" id="KW-0479">Metal-binding</keyword>
<feature type="region of interest" description="Disordered" evidence="7">
    <location>
        <begin position="86"/>
        <end position="117"/>
    </location>
</feature>
<dbReference type="GO" id="GO:0000981">
    <property type="term" value="F:DNA-binding transcription factor activity, RNA polymerase II-specific"/>
    <property type="evidence" value="ECO:0007669"/>
    <property type="project" value="InterPro"/>
</dbReference>
<evidence type="ECO:0000256" key="6">
    <source>
        <dbReference type="ARBA" id="ARBA00023242"/>
    </source>
</evidence>
<evidence type="ECO:0000256" key="1">
    <source>
        <dbReference type="ARBA" id="ARBA00004123"/>
    </source>
</evidence>
<evidence type="ECO:0000256" key="4">
    <source>
        <dbReference type="ARBA" id="ARBA00023125"/>
    </source>
</evidence>
<protein>
    <recommendedName>
        <fullName evidence="8">Zn(2)-C6 fungal-type domain-containing protein</fullName>
    </recommendedName>
</protein>
<dbReference type="PANTHER" id="PTHR31001:SF90">
    <property type="entry name" value="CENTROMERE DNA-BINDING PROTEIN COMPLEX CBF3 SUBUNIT B"/>
    <property type="match status" value="1"/>
</dbReference>
<dbReference type="InterPro" id="IPR036864">
    <property type="entry name" value="Zn2-C6_fun-type_DNA-bd_sf"/>
</dbReference>
<dbReference type="EMBL" id="LJBN01000116">
    <property type="protein sequence ID" value="OOQ89147.1"/>
    <property type="molecule type" value="Genomic_DNA"/>
</dbReference>
<dbReference type="Pfam" id="PF04082">
    <property type="entry name" value="Fungal_trans"/>
    <property type="match status" value="1"/>
</dbReference>
<dbReference type="GO" id="GO:0008270">
    <property type="term" value="F:zinc ion binding"/>
    <property type="evidence" value="ECO:0007669"/>
    <property type="project" value="InterPro"/>
</dbReference>
<keyword evidence="6" id="KW-0539">Nucleus</keyword>
<dbReference type="SMART" id="SM00066">
    <property type="entry name" value="GAL4"/>
    <property type="match status" value="1"/>
</dbReference>
<dbReference type="GO" id="GO:0006351">
    <property type="term" value="P:DNA-templated transcription"/>
    <property type="evidence" value="ECO:0007669"/>
    <property type="project" value="InterPro"/>
</dbReference>
<feature type="compositionally biased region" description="Basic and acidic residues" evidence="7">
    <location>
        <begin position="89"/>
        <end position="99"/>
    </location>
</feature>
<evidence type="ECO:0000256" key="7">
    <source>
        <dbReference type="SAM" id="MobiDB-lite"/>
    </source>
</evidence>
<evidence type="ECO:0000256" key="3">
    <source>
        <dbReference type="ARBA" id="ARBA00023015"/>
    </source>
</evidence>
<dbReference type="GO" id="GO:0003677">
    <property type="term" value="F:DNA binding"/>
    <property type="evidence" value="ECO:0007669"/>
    <property type="project" value="UniProtKB-KW"/>
</dbReference>
<keyword evidence="4" id="KW-0238">DNA-binding</keyword>
<dbReference type="Gene3D" id="4.10.240.10">
    <property type="entry name" value="Zn(2)-C6 fungal-type DNA-binding domain"/>
    <property type="match status" value="1"/>
</dbReference>